<organism evidence="1 2">
    <name type="scientific">Metabacillus halosaccharovorans</name>
    <dbReference type="NCBI Taxonomy" id="930124"/>
    <lineage>
        <taxon>Bacteria</taxon>
        <taxon>Bacillati</taxon>
        <taxon>Bacillota</taxon>
        <taxon>Bacilli</taxon>
        <taxon>Bacillales</taxon>
        <taxon>Bacillaceae</taxon>
        <taxon>Metabacillus</taxon>
    </lineage>
</organism>
<evidence type="ECO:0000313" key="2">
    <source>
        <dbReference type="Proteomes" id="UP001526147"/>
    </source>
</evidence>
<dbReference type="RefSeq" id="WP_264144183.1">
    <property type="nucleotide sequence ID" value="NZ_JAOYEY010000048.1"/>
</dbReference>
<proteinExistence type="predicted"/>
<dbReference type="Proteomes" id="UP001526147">
    <property type="component" value="Unassembled WGS sequence"/>
</dbReference>
<gene>
    <name evidence="1" type="ORF">OIH86_20225</name>
</gene>
<name>A0ABT3DLP6_9BACI</name>
<comment type="caution">
    <text evidence="1">The sequence shown here is derived from an EMBL/GenBank/DDBJ whole genome shotgun (WGS) entry which is preliminary data.</text>
</comment>
<keyword evidence="2" id="KW-1185">Reference proteome</keyword>
<dbReference type="Pfam" id="PF10787">
    <property type="entry name" value="YfmQ"/>
    <property type="match status" value="1"/>
</dbReference>
<dbReference type="InterPro" id="IPR019723">
    <property type="entry name" value="Uncharacterised_YfmQ"/>
</dbReference>
<evidence type="ECO:0000313" key="1">
    <source>
        <dbReference type="EMBL" id="MCV9887977.1"/>
    </source>
</evidence>
<accession>A0ABT3DLP6</accession>
<dbReference type="EMBL" id="JAOYEY010000048">
    <property type="protein sequence ID" value="MCV9887977.1"/>
    <property type="molecule type" value="Genomic_DNA"/>
</dbReference>
<reference evidence="1 2" key="1">
    <citation type="submission" date="2022-10" db="EMBL/GenBank/DDBJ databases">
        <title>Draft genome assembly of moderately radiation resistant bacterium Metabacillus halosaccharovorans.</title>
        <authorList>
            <person name="Pal S."/>
            <person name="Gopinathan A."/>
        </authorList>
    </citation>
    <scope>NUCLEOTIDE SEQUENCE [LARGE SCALE GENOMIC DNA]</scope>
    <source>
        <strain evidence="1 2">VITHBRA001</strain>
    </source>
</reference>
<protein>
    <submittedName>
        <fullName evidence="1">YfmQ family protein</fullName>
    </submittedName>
</protein>
<sequence>MISAFIVSFILAAIKIVLTCMPSDLVDWILSKFALHPNLNSQDVKVTYNGKHLESEEKMKFTDYFNEATFLKKYYIFPGNEHLFLNPETDVSPIVVNVERGKKTIILYVFCYEDHIDVVKQFKGKVVSYSLRSEGLQTLSPEIRYLNEAVLS</sequence>